<proteinExistence type="predicted"/>
<dbReference type="Pfam" id="PF02353">
    <property type="entry name" value="CMAS"/>
    <property type="match status" value="1"/>
</dbReference>
<dbReference type="PANTHER" id="PTHR43667:SF2">
    <property type="entry name" value="FATTY ACID C-METHYL TRANSFERASE"/>
    <property type="match status" value="1"/>
</dbReference>
<name>A0A1I0Z4Y2_9PSEU</name>
<feature type="compositionally biased region" description="Low complexity" evidence="1">
    <location>
        <begin position="102"/>
        <end position="120"/>
    </location>
</feature>
<gene>
    <name evidence="2" type="ORF">SAMN05216266_106117</name>
</gene>
<dbReference type="AlphaFoldDB" id="A0A1I0Z4Y2"/>
<dbReference type="STRING" id="490629.SAMN05216266_106117"/>
<dbReference type="Gene3D" id="3.40.50.150">
    <property type="entry name" value="Vaccinia Virus protein VP39"/>
    <property type="match status" value="1"/>
</dbReference>
<feature type="region of interest" description="Disordered" evidence="1">
    <location>
        <begin position="102"/>
        <end position="135"/>
    </location>
</feature>
<dbReference type="InterPro" id="IPR029063">
    <property type="entry name" value="SAM-dependent_MTases_sf"/>
</dbReference>
<dbReference type="PANTHER" id="PTHR43667">
    <property type="entry name" value="CYCLOPROPANE-FATTY-ACYL-PHOSPHOLIPID SYNTHASE"/>
    <property type="match status" value="1"/>
</dbReference>
<reference evidence="3" key="1">
    <citation type="submission" date="2016-10" db="EMBL/GenBank/DDBJ databases">
        <authorList>
            <person name="Varghese N."/>
            <person name="Submissions S."/>
        </authorList>
    </citation>
    <scope>NUCLEOTIDE SEQUENCE [LARGE SCALE GENOMIC DNA]</scope>
    <source>
        <strain evidence="3">CGMCC 4.3568</strain>
    </source>
</reference>
<dbReference type="EMBL" id="FOKG01000006">
    <property type="protein sequence ID" value="SFB20664.1"/>
    <property type="molecule type" value="Genomic_DNA"/>
</dbReference>
<accession>A0A1I0Z4Y2</accession>
<evidence type="ECO:0000313" key="3">
    <source>
        <dbReference type="Proteomes" id="UP000243799"/>
    </source>
</evidence>
<dbReference type="InterPro" id="IPR050723">
    <property type="entry name" value="CFA/CMAS"/>
</dbReference>
<keyword evidence="3" id="KW-1185">Reference proteome</keyword>
<protein>
    <submittedName>
        <fullName evidence="2">Cyclopropane-fatty-acyl-phospholipid synthase</fullName>
    </submittedName>
</protein>
<dbReference type="SUPFAM" id="SSF53335">
    <property type="entry name" value="S-adenosyl-L-methionine-dependent methyltransferases"/>
    <property type="match status" value="1"/>
</dbReference>
<dbReference type="Proteomes" id="UP000243799">
    <property type="component" value="Unassembled WGS sequence"/>
</dbReference>
<evidence type="ECO:0000313" key="2">
    <source>
        <dbReference type="EMBL" id="SFB20664.1"/>
    </source>
</evidence>
<evidence type="ECO:0000256" key="1">
    <source>
        <dbReference type="SAM" id="MobiDB-lite"/>
    </source>
</evidence>
<organism evidence="2 3">
    <name type="scientific">Amycolatopsis marina</name>
    <dbReference type="NCBI Taxonomy" id="490629"/>
    <lineage>
        <taxon>Bacteria</taxon>
        <taxon>Bacillati</taxon>
        <taxon>Actinomycetota</taxon>
        <taxon>Actinomycetes</taxon>
        <taxon>Pseudonocardiales</taxon>
        <taxon>Pseudonocardiaceae</taxon>
        <taxon>Amycolatopsis</taxon>
    </lineage>
</organism>
<sequence>MDAKIGFGESYMAGDWSVDTSDALADVLAPFAERMATLIPPALQRFRRFVDRGHPAQEENTVEGARSNVHRHYDLSNELFSTFLDETMTYSSALFAPGDDLAAAQRASAPATSRSTSSPSPDRRGPSRPTPPAPG</sequence>